<protein>
    <submittedName>
        <fullName evidence="3">Aldo/keto reductase</fullName>
    </submittedName>
</protein>
<evidence type="ECO:0000259" key="2">
    <source>
        <dbReference type="Pfam" id="PF00248"/>
    </source>
</evidence>
<reference evidence="3 4" key="1">
    <citation type="submission" date="2020-03" db="EMBL/GenBank/DDBJ databases">
        <authorList>
            <person name="Wang L."/>
            <person name="He N."/>
            <person name="Li Y."/>
            <person name="Fang Y."/>
            <person name="Zhang F."/>
        </authorList>
    </citation>
    <scope>NUCLEOTIDE SEQUENCE [LARGE SCALE GENOMIC DNA]</scope>
    <source>
        <strain evidence="3 4">36D10-4-7</strain>
    </source>
</reference>
<dbReference type="InterPro" id="IPR023210">
    <property type="entry name" value="NADP_OxRdtase_dom"/>
</dbReference>
<organism evidence="3 4">
    <name type="scientific">Sphingomonas corticis</name>
    <dbReference type="NCBI Taxonomy" id="2722791"/>
    <lineage>
        <taxon>Bacteria</taxon>
        <taxon>Pseudomonadati</taxon>
        <taxon>Pseudomonadota</taxon>
        <taxon>Alphaproteobacteria</taxon>
        <taxon>Sphingomonadales</taxon>
        <taxon>Sphingomonadaceae</taxon>
        <taxon>Sphingomonas</taxon>
    </lineage>
</organism>
<proteinExistence type="predicted"/>
<dbReference type="CDD" id="cd19076">
    <property type="entry name" value="AKR_AKR13A_13D"/>
    <property type="match status" value="1"/>
</dbReference>
<dbReference type="EMBL" id="JAAVJH010000003">
    <property type="protein sequence ID" value="NJR78275.1"/>
    <property type="molecule type" value="Genomic_DNA"/>
</dbReference>
<keyword evidence="4" id="KW-1185">Reference proteome</keyword>
<dbReference type="PANTHER" id="PTHR43625">
    <property type="entry name" value="AFLATOXIN B1 ALDEHYDE REDUCTASE"/>
    <property type="match status" value="1"/>
</dbReference>
<dbReference type="Gene3D" id="3.20.20.100">
    <property type="entry name" value="NADP-dependent oxidoreductase domain"/>
    <property type="match status" value="1"/>
</dbReference>
<dbReference type="Pfam" id="PF00248">
    <property type="entry name" value="Aldo_ket_red"/>
    <property type="match status" value="1"/>
</dbReference>
<dbReference type="PANTHER" id="PTHR43625:SF40">
    <property type="entry name" value="ALDO-KETO REDUCTASE YAKC [NADP(+)]"/>
    <property type="match status" value="1"/>
</dbReference>
<dbReference type="Proteomes" id="UP000732399">
    <property type="component" value="Unassembled WGS sequence"/>
</dbReference>
<dbReference type="InterPro" id="IPR036812">
    <property type="entry name" value="NAD(P)_OxRdtase_dom_sf"/>
</dbReference>
<name>A0ABX1CQH8_9SPHN</name>
<evidence type="ECO:0000256" key="1">
    <source>
        <dbReference type="ARBA" id="ARBA00023002"/>
    </source>
</evidence>
<dbReference type="SUPFAM" id="SSF51430">
    <property type="entry name" value="NAD(P)-linked oxidoreductase"/>
    <property type="match status" value="1"/>
</dbReference>
<evidence type="ECO:0000313" key="4">
    <source>
        <dbReference type="Proteomes" id="UP000732399"/>
    </source>
</evidence>
<dbReference type="InterPro" id="IPR050791">
    <property type="entry name" value="Aldo-Keto_reductase"/>
</dbReference>
<keyword evidence="1" id="KW-0560">Oxidoreductase</keyword>
<dbReference type="RefSeq" id="WP_168133786.1">
    <property type="nucleotide sequence ID" value="NZ_JAAVJH010000003.1"/>
</dbReference>
<accession>A0ABX1CQH8</accession>
<feature type="domain" description="NADP-dependent oxidoreductase" evidence="2">
    <location>
        <begin position="14"/>
        <end position="310"/>
    </location>
</feature>
<evidence type="ECO:0000313" key="3">
    <source>
        <dbReference type="EMBL" id="NJR78275.1"/>
    </source>
</evidence>
<comment type="caution">
    <text evidence="3">The sequence shown here is derived from an EMBL/GenBank/DDBJ whole genome shotgun (WGS) entry which is preliminary data.</text>
</comment>
<sequence>MQTRYLGELAVFAIGIGCMPMAGVTKGMYGEADEGESIATIHRAIDLGVTFFDTAEVYGPHANEELLGRAISGKREGLVIATKFGFRIGTDGGPPTGVDSSPENVRRACEGSLRRLGIETIDLYYQHRVDPAVPIEETVGAMAELVREGKVRHLGLSEAGAGTLRRAAAVHPIAALQSEYSLWERDVETEILPVARELGVGFVPYSPLGRGFLTGQIASRADLPAGDYRLNDPRYSEENFDRNLAIVDVVKTIAARHGASAAQVALAWLLAQGEDVVPIPGSKRRTTMEDSVKAAAVTLDADDLARLDAAAPRGKTAGPRYGERMMAMTRL</sequence>
<gene>
    <name evidence="3" type="ORF">HBH26_06540</name>
</gene>